<organism evidence="2 3">
    <name type="scientific">Adiantum capillus-veneris</name>
    <name type="common">Maidenhair fern</name>
    <dbReference type="NCBI Taxonomy" id="13818"/>
    <lineage>
        <taxon>Eukaryota</taxon>
        <taxon>Viridiplantae</taxon>
        <taxon>Streptophyta</taxon>
        <taxon>Embryophyta</taxon>
        <taxon>Tracheophyta</taxon>
        <taxon>Polypodiopsida</taxon>
        <taxon>Polypodiidae</taxon>
        <taxon>Polypodiales</taxon>
        <taxon>Pteridineae</taxon>
        <taxon>Pteridaceae</taxon>
        <taxon>Vittarioideae</taxon>
        <taxon>Adiantum</taxon>
    </lineage>
</organism>
<name>A0A9D4U3C1_ADICA</name>
<proteinExistence type="inferred from homology"/>
<dbReference type="AlphaFoldDB" id="A0A9D4U3C1"/>
<reference evidence="2" key="1">
    <citation type="submission" date="2021-01" db="EMBL/GenBank/DDBJ databases">
        <title>Adiantum capillus-veneris genome.</title>
        <authorList>
            <person name="Fang Y."/>
            <person name="Liao Q."/>
        </authorList>
    </citation>
    <scope>NUCLEOTIDE SEQUENCE</scope>
    <source>
        <strain evidence="2">H3</strain>
        <tissue evidence="2">Leaf</tissue>
    </source>
</reference>
<protein>
    <submittedName>
        <fullName evidence="2">Uncharacterized protein</fullName>
    </submittedName>
</protein>
<dbReference type="InterPro" id="IPR036065">
    <property type="entry name" value="BolA-like_sf"/>
</dbReference>
<dbReference type="Gene3D" id="3.10.20.90">
    <property type="entry name" value="Phosphatidylinositol 3-kinase Catalytic Subunit, Chain A, domain 1"/>
    <property type="match status" value="1"/>
</dbReference>
<evidence type="ECO:0000313" key="3">
    <source>
        <dbReference type="Proteomes" id="UP000886520"/>
    </source>
</evidence>
<dbReference type="SUPFAM" id="SSF82657">
    <property type="entry name" value="BolA-like"/>
    <property type="match status" value="1"/>
</dbReference>
<dbReference type="OrthoDB" id="4983at2759"/>
<gene>
    <name evidence="2" type="ORF">GOP47_0025108</name>
</gene>
<evidence type="ECO:0000313" key="2">
    <source>
        <dbReference type="EMBL" id="KAI5060688.1"/>
    </source>
</evidence>
<accession>A0A9D4U3C1</accession>
<dbReference type="PANTHER" id="PTHR46230:SF4">
    <property type="entry name" value="PROTEIN BOLA4, CHLOROPLASTIC_MITOCHONDRIAL"/>
    <property type="match status" value="1"/>
</dbReference>
<dbReference type="InterPro" id="IPR002634">
    <property type="entry name" value="BolA"/>
</dbReference>
<sequence>MASLTACSSPPCPERLHRVLAFHPFVPLLRCSVPISSPKCFKNGSPVRRKAYFCVRAMEVSGPIESALMNSMTKKLKEQLNTNDVIVKDAYGDGRHVSIQVVSADFEGKTSVNRQRMVYKAIWEELQTTVHAVDNMLTWTPEEAAQERSQSSS</sequence>
<dbReference type="EMBL" id="JABFUD020000024">
    <property type="protein sequence ID" value="KAI5060688.1"/>
    <property type="molecule type" value="Genomic_DNA"/>
</dbReference>
<dbReference type="PANTHER" id="PTHR46230">
    <property type="match status" value="1"/>
</dbReference>
<dbReference type="GO" id="GO:0016226">
    <property type="term" value="P:iron-sulfur cluster assembly"/>
    <property type="evidence" value="ECO:0007669"/>
    <property type="project" value="TreeGrafter"/>
</dbReference>
<keyword evidence="3" id="KW-1185">Reference proteome</keyword>
<comment type="caution">
    <text evidence="2">The sequence shown here is derived from an EMBL/GenBank/DDBJ whole genome shotgun (WGS) entry which is preliminary data.</text>
</comment>
<dbReference type="Proteomes" id="UP000886520">
    <property type="component" value="Chromosome 24"/>
</dbReference>
<comment type="similarity">
    <text evidence="1">Belongs to the BolA/IbaG family.</text>
</comment>
<evidence type="ECO:0000256" key="1">
    <source>
        <dbReference type="RuleBase" id="RU003860"/>
    </source>
</evidence>
<dbReference type="Pfam" id="PF01722">
    <property type="entry name" value="BolA"/>
    <property type="match status" value="1"/>
</dbReference>